<protein>
    <submittedName>
        <fullName evidence="2">Uncharacterized protein</fullName>
    </submittedName>
</protein>
<dbReference type="AlphaFoldDB" id="A0A077QYX2"/>
<reference evidence="2" key="1">
    <citation type="journal article" date="2014" name="Genome Biol. Evol.">
        <title>Gene Loss Rather Than Gene Gain Is Associated with a Host Jump from Monocots to Dicots in the Smut Fungus Melanopsichium pennsylvanicum.</title>
        <authorList>
            <person name="Sharma R."/>
            <person name="Mishra B."/>
            <person name="Runge F."/>
            <person name="Thines M."/>
        </authorList>
    </citation>
    <scope>NUCLEOTIDE SEQUENCE</scope>
    <source>
        <strain evidence="2">4</strain>
    </source>
</reference>
<feature type="compositionally biased region" description="Polar residues" evidence="1">
    <location>
        <begin position="280"/>
        <end position="293"/>
    </location>
</feature>
<accession>A0A077QYX2</accession>
<evidence type="ECO:0000313" key="2">
    <source>
        <dbReference type="EMBL" id="CDI51513.1"/>
    </source>
</evidence>
<feature type="compositionally biased region" description="Basic residues" evidence="1">
    <location>
        <begin position="334"/>
        <end position="351"/>
    </location>
</feature>
<feature type="compositionally biased region" description="Polar residues" evidence="1">
    <location>
        <begin position="52"/>
        <end position="62"/>
    </location>
</feature>
<feature type="region of interest" description="Disordered" evidence="1">
    <location>
        <begin position="265"/>
        <end position="298"/>
    </location>
</feature>
<organism evidence="2">
    <name type="scientific">Melanopsichium pennsylvanicum 4</name>
    <dbReference type="NCBI Taxonomy" id="1398559"/>
    <lineage>
        <taxon>Eukaryota</taxon>
        <taxon>Fungi</taxon>
        <taxon>Dikarya</taxon>
        <taxon>Basidiomycota</taxon>
        <taxon>Ustilaginomycotina</taxon>
        <taxon>Ustilaginomycetes</taxon>
        <taxon>Ustilaginales</taxon>
        <taxon>Ustilaginaceae</taxon>
        <taxon>Melanopsichium</taxon>
    </lineage>
</organism>
<feature type="region of interest" description="Disordered" evidence="1">
    <location>
        <begin position="324"/>
        <end position="355"/>
    </location>
</feature>
<feature type="region of interest" description="Disordered" evidence="1">
    <location>
        <begin position="92"/>
        <end position="119"/>
    </location>
</feature>
<sequence>MSVRDVDDEFERAYRRLFSRPSAPRTDASPSADTLPPSSPLAESSKAPHLPTTLSRGTSLEPSTYRLDRKAHTSRKDALLYSLSRQHSAGKAISSSEVWRSTQVQPNQLERPQSRSSHSSLEALARYGSFSNVKGKARAQEQHTAHDWNVERVVRSQSIHNAAPPHSVSIPQPGSVAYYSYPQAPYQVPSPTIGMTPMPGQSVTWTQPVMSTGLMPAVAYPGFTTSVTFSQPQLYTSSPQQMQPVITAPLTEAWSQQYTPRQIAATSSIASTSSAAQRPPEQQQTSTSNSQLPEEQCTPAFDRPSIAISKEMGAKKLLQKKWLASEDQINPKMPSRRKAPPEPKKKKKKKKPDTLFLDRKVRMPKKRGCPRMDPLTEDVTPIIGESSGAMQVKTETQEGLPAKPFALSDAACLPLADEAGLPYKHETHFLSVHTSRRLRWLARRAIAKADPRANATQAAALSSTSPVPWARWGFLSAAHYPPLIANENVHALNEDIARSAPSSQSDTAAGFFPREKRKDYVALRKQLHSSIHTATPRVCVPRLVRYLTKAAAAASCIETAYDRRVYLARKHRAAKLAKHMLKPRKPAALDLRRLWSIWARSAHARTKAVSARKRVAFAATTFEQTASLPTRGSVEAERFTRVKQEPESPSKQQQGLLPCKDVTTQSLRNVSISEATGVVKADDEARNGLQRIEEMRRARTDSPLFLRRNFCLYRLVGISDLPLS</sequence>
<feature type="compositionally biased region" description="Low complexity" evidence="1">
    <location>
        <begin position="265"/>
        <end position="276"/>
    </location>
</feature>
<dbReference type="EMBL" id="HG529508">
    <property type="protein sequence ID" value="CDI51513.1"/>
    <property type="molecule type" value="Genomic_DNA"/>
</dbReference>
<feature type="region of interest" description="Disordered" evidence="1">
    <location>
        <begin position="15"/>
        <end position="72"/>
    </location>
</feature>
<evidence type="ECO:0000256" key="1">
    <source>
        <dbReference type="SAM" id="MobiDB-lite"/>
    </source>
</evidence>
<proteinExistence type="predicted"/>
<name>A0A077QYX2_9BASI</name>